<evidence type="ECO:0000256" key="1">
    <source>
        <dbReference type="SAM" id="MobiDB-lite"/>
    </source>
</evidence>
<dbReference type="Proteomes" id="UP000501690">
    <property type="component" value="Linkage Group LG10"/>
</dbReference>
<proteinExistence type="predicted"/>
<dbReference type="AlphaFoldDB" id="A0A4D6NCW0"/>
<gene>
    <name evidence="2" type="ORF">DEO72_LG10g980</name>
</gene>
<evidence type="ECO:0000313" key="2">
    <source>
        <dbReference type="EMBL" id="QCE09757.1"/>
    </source>
</evidence>
<protein>
    <submittedName>
        <fullName evidence="2">Uncharacterized protein</fullName>
    </submittedName>
</protein>
<evidence type="ECO:0000313" key="3">
    <source>
        <dbReference type="Proteomes" id="UP000501690"/>
    </source>
</evidence>
<accession>A0A4D6NCW0</accession>
<reference evidence="2 3" key="1">
    <citation type="submission" date="2019-04" db="EMBL/GenBank/DDBJ databases">
        <title>An improved genome assembly and genetic linkage map for asparagus bean, Vigna unguiculata ssp. sesquipedialis.</title>
        <authorList>
            <person name="Xia Q."/>
            <person name="Zhang R."/>
            <person name="Dong Y."/>
        </authorList>
    </citation>
    <scope>NUCLEOTIDE SEQUENCE [LARGE SCALE GENOMIC DNA]</scope>
    <source>
        <tissue evidence="2">Leaf</tissue>
    </source>
</reference>
<feature type="region of interest" description="Disordered" evidence="1">
    <location>
        <begin position="53"/>
        <end position="86"/>
    </location>
</feature>
<keyword evidence="3" id="KW-1185">Reference proteome</keyword>
<organism evidence="2 3">
    <name type="scientific">Vigna unguiculata</name>
    <name type="common">Cowpea</name>
    <dbReference type="NCBI Taxonomy" id="3917"/>
    <lineage>
        <taxon>Eukaryota</taxon>
        <taxon>Viridiplantae</taxon>
        <taxon>Streptophyta</taxon>
        <taxon>Embryophyta</taxon>
        <taxon>Tracheophyta</taxon>
        <taxon>Spermatophyta</taxon>
        <taxon>Magnoliopsida</taxon>
        <taxon>eudicotyledons</taxon>
        <taxon>Gunneridae</taxon>
        <taxon>Pentapetalae</taxon>
        <taxon>rosids</taxon>
        <taxon>fabids</taxon>
        <taxon>Fabales</taxon>
        <taxon>Fabaceae</taxon>
        <taxon>Papilionoideae</taxon>
        <taxon>50 kb inversion clade</taxon>
        <taxon>NPAAA clade</taxon>
        <taxon>indigoferoid/millettioid clade</taxon>
        <taxon>Phaseoleae</taxon>
        <taxon>Vigna</taxon>
    </lineage>
</organism>
<sequence>MKVGRQATTTVAQASSTENVVEVIRGAATTEARGVAKTTVRGVEVVVRGMEASRAKRRGIHGLQTEKKANVQKNREEDEQWKADAQ</sequence>
<dbReference type="EMBL" id="CP039354">
    <property type="protein sequence ID" value="QCE09757.1"/>
    <property type="molecule type" value="Genomic_DNA"/>
</dbReference>
<feature type="compositionally biased region" description="Basic and acidic residues" evidence="1">
    <location>
        <begin position="64"/>
        <end position="86"/>
    </location>
</feature>
<name>A0A4D6NCW0_VIGUN</name>